<evidence type="ECO:0000313" key="1">
    <source>
        <dbReference type="EMBL" id="AFC30440.1"/>
    </source>
</evidence>
<dbReference type="EMBL" id="CP003235">
    <property type="protein sequence ID" value="AFC30440.1"/>
    <property type="molecule type" value="Genomic_DNA"/>
</dbReference>
<dbReference type="AlphaFoldDB" id="H6NNR4"/>
<dbReference type="KEGG" id="pmq:PM3016_3619"/>
<proteinExistence type="predicted"/>
<protein>
    <submittedName>
        <fullName evidence="1">Uncharacterized protein</fullName>
    </submittedName>
</protein>
<dbReference type="HOGENOM" id="CLU_3383000_0_0_9"/>
<gene>
    <name evidence="1" type="ORF">PM3016_3619</name>
</gene>
<organism evidence="1 2">
    <name type="scientific">Paenibacillus mucilaginosus 3016</name>
    <dbReference type="NCBI Taxonomy" id="1116391"/>
    <lineage>
        <taxon>Bacteria</taxon>
        <taxon>Bacillati</taxon>
        <taxon>Bacillota</taxon>
        <taxon>Bacilli</taxon>
        <taxon>Bacillales</taxon>
        <taxon>Paenibacillaceae</taxon>
        <taxon>Paenibacillus</taxon>
    </lineage>
</organism>
<evidence type="ECO:0000313" key="2">
    <source>
        <dbReference type="Proteomes" id="UP000007523"/>
    </source>
</evidence>
<keyword evidence="2" id="KW-1185">Reference proteome</keyword>
<accession>H6NNR4</accession>
<reference evidence="1 2" key="1">
    <citation type="journal article" date="2012" name="J. Bacteriol.">
        <title>Complete Genome Sequence of Paenibacillus mucilaginosus 3016, a Bacterium Functional as Microbial Fertilizer.</title>
        <authorList>
            <person name="Ma M."/>
            <person name="Wang Z."/>
            <person name="Li L."/>
            <person name="Jiang X."/>
            <person name="Guan D."/>
            <person name="Cao F."/>
            <person name="Chen H."/>
            <person name="Wang X."/>
            <person name="Shen D."/>
            <person name="Du B."/>
            <person name="Li J."/>
        </authorList>
    </citation>
    <scope>NUCLEOTIDE SEQUENCE [LARGE SCALE GENOMIC DNA]</scope>
    <source>
        <strain evidence="1 2">3016</strain>
    </source>
</reference>
<name>H6NNR4_9BACL</name>
<dbReference type="Proteomes" id="UP000007523">
    <property type="component" value="Chromosome"/>
</dbReference>
<sequence length="33" mass="3517">MEIANLSSSIAGMTLSVKRIAYLSSAISNFLDI</sequence>